<dbReference type="Gene3D" id="3.60.15.10">
    <property type="entry name" value="Ribonuclease Z/Hydroxyacylglutathione hydrolase-like"/>
    <property type="match status" value="1"/>
</dbReference>
<dbReference type="InterPro" id="IPR036388">
    <property type="entry name" value="WH-like_DNA-bd_sf"/>
</dbReference>
<dbReference type="Pfam" id="PF17778">
    <property type="entry name" value="WHD_BLACT"/>
    <property type="match status" value="1"/>
</dbReference>
<dbReference type="SMART" id="SM00849">
    <property type="entry name" value="Lactamase_B"/>
    <property type="match status" value="1"/>
</dbReference>
<name>A0ABR0RP43_9EURO</name>
<dbReference type="EMBL" id="JAVHJV010000005">
    <property type="protein sequence ID" value="KAK5942376.1"/>
    <property type="molecule type" value="Genomic_DNA"/>
</dbReference>
<keyword evidence="8" id="KW-1185">Reference proteome</keyword>
<evidence type="ECO:0000313" key="8">
    <source>
        <dbReference type="Proteomes" id="UP001334248"/>
    </source>
</evidence>
<reference evidence="7 8" key="1">
    <citation type="journal article" date="2023" name="Res Sq">
        <title>Genomic and morphological characterization of Knufia obscura isolated from the Mars 2020 spacecraft assembly facility.</title>
        <authorList>
            <person name="Chander A.M."/>
            <person name="Teixeira M.M."/>
            <person name="Singh N.K."/>
            <person name="Williams M.P."/>
            <person name="Parker C.W."/>
            <person name="Leo P."/>
            <person name="Stajich J.E."/>
            <person name="Torok T."/>
            <person name="Tighe S."/>
            <person name="Mason C.E."/>
            <person name="Venkateswaran K."/>
        </authorList>
    </citation>
    <scope>NUCLEOTIDE SEQUENCE [LARGE SCALE GENOMIC DNA]</scope>
    <source>
        <strain evidence="7 8">CCFEE 5817</strain>
    </source>
</reference>
<dbReference type="InterPro" id="IPR050662">
    <property type="entry name" value="Sec-metab_biosynth-thioest"/>
</dbReference>
<sequence>MGLFDKLQSKLELYRLEQKYAKRKNRQTFSTGATYVDGEYHYDGGLSQPISASSTGSSSGGKRTTTSTSTKPAPPTSSDSTTTTPNTTHPIRMVPRPLPYPNTHPTKGTHGANTTPGHFFATYPAQNHEILRRIYWKRRGYFMAVNIPSLPAVERVSSSVTRILGGNPSKFTLQGTNTYLLGRGRERILVDSGQGTEEWGRTLGDVLRAEGAGEGKGEGVRVKTCVLTHWHHDHVMGLKDVRRESEGVKVYKHLGNRYDPDQTLQNEEILDIEDGQRFSVGSEEDGDLFEVEAFHAPGHAKDHMCLLVTRSPDEEEVGCVFTADNVLGHGTAVFEDLGAYVASLKLMRRRAGEGRRAFPGHGAVINDARGKLDEYITHRQMREDEAMNVLCYGTTTAPGKVPLKTAEGFPQSVPPDETEAGKELVLGKEWESMEMVKVIYRMYPENLWGPAEGGLLQVLNKLQGDGRIEKTADGKWKASEAVMKEVLAEAAVSRSSSPSKL</sequence>
<dbReference type="SUPFAM" id="SSF56281">
    <property type="entry name" value="Metallo-hydrolase/oxidoreductase"/>
    <property type="match status" value="1"/>
</dbReference>
<dbReference type="Pfam" id="PF00753">
    <property type="entry name" value="Lactamase_B"/>
    <property type="match status" value="1"/>
</dbReference>
<dbReference type="PANTHER" id="PTHR23131:SF0">
    <property type="entry name" value="ENDORIBONUCLEASE LACTB2"/>
    <property type="match status" value="1"/>
</dbReference>
<organism evidence="7 8">
    <name type="scientific">Knufia obscura</name>
    <dbReference type="NCBI Taxonomy" id="1635080"/>
    <lineage>
        <taxon>Eukaryota</taxon>
        <taxon>Fungi</taxon>
        <taxon>Dikarya</taxon>
        <taxon>Ascomycota</taxon>
        <taxon>Pezizomycotina</taxon>
        <taxon>Eurotiomycetes</taxon>
        <taxon>Chaetothyriomycetidae</taxon>
        <taxon>Chaetothyriales</taxon>
        <taxon>Trichomeriaceae</taxon>
        <taxon>Knufia</taxon>
    </lineage>
</organism>
<accession>A0ABR0RP43</accession>
<evidence type="ECO:0000256" key="5">
    <source>
        <dbReference type="SAM" id="MobiDB-lite"/>
    </source>
</evidence>
<dbReference type="Proteomes" id="UP001334248">
    <property type="component" value="Unassembled WGS sequence"/>
</dbReference>
<dbReference type="InterPro" id="IPR001279">
    <property type="entry name" value="Metallo-B-lactamas"/>
</dbReference>
<keyword evidence="3" id="KW-0378">Hydrolase</keyword>
<evidence type="ECO:0000256" key="2">
    <source>
        <dbReference type="ARBA" id="ARBA00022723"/>
    </source>
</evidence>
<dbReference type="RefSeq" id="XP_064730466.1">
    <property type="nucleotide sequence ID" value="XM_064873362.1"/>
</dbReference>
<feature type="domain" description="Metallo-beta-lactamase" evidence="6">
    <location>
        <begin position="175"/>
        <end position="361"/>
    </location>
</feature>
<feature type="region of interest" description="Disordered" evidence="5">
    <location>
        <begin position="22"/>
        <end position="117"/>
    </location>
</feature>
<evidence type="ECO:0000256" key="3">
    <source>
        <dbReference type="ARBA" id="ARBA00022801"/>
    </source>
</evidence>
<protein>
    <recommendedName>
        <fullName evidence="6">Metallo-beta-lactamase domain-containing protein</fullName>
    </recommendedName>
</protein>
<keyword evidence="2" id="KW-0479">Metal-binding</keyword>
<feature type="compositionally biased region" description="Polar residues" evidence="5">
    <location>
        <begin position="103"/>
        <end position="116"/>
    </location>
</feature>
<dbReference type="Gene3D" id="1.10.10.10">
    <property type="entry name" value="Winged helix-like DNA-binding domain superfamily/Winged helix DNA-binding domain"/>
    <property type="match status" value="1"/>
</dbReference>
<gene>
    <name evidence="7" type="ORF">PMZ80_004939</name>
</gene>
<dbReference type="InterPro" id="IPR036866">
    <property type="entry name" value="RibonucZ/Hydroxyglut_hydro"/>
</dbReference>
<evidence type="ECO:0000256" key="1">
    <source>
        <dbReference type="ARBA" id="ARBA00006759"/>
    </source>
</evidence>
<evidence type="ECO:0000259" key="6">
    <source>
        <dbReference type="SMART" id="SM00849"/>
    </source>
</evidence>
<dbReference type="CDD" id="cd07722">
    <property type="entry name" value="LACTB2-like_MBL-fold"/>
    <property type="match status" value="1"/>
</dbReference>
<dbReference type="InterPro" id="IPR041516">
    <property type="entry name" value="LACTB2_WH"/>
</dbReference>
<dbReference type="GeneID" id="89998388"/>
<evidence type="ECO:0000313" key="7">
    <source>
        <dbReference type="EMBL" id="KAK5942376.1"/>
    </source>
</evidence>
<dbReference type="PANTHER" id="PTHR23131">
    <property type="entry name" value="ENDORIBONUCLEASE LACTB2"/>
    <property type="match status" value="1"/>
</dbReference>
<comment type="caution">
    <text evidence="7">The sequence shown here is derived from an EMBL/GenBank/DDBJ whole genome shotgun (WGS) entry which is preliminary data.</text>
</comment>
<comment type="similarity">
    <text evidence="1">Belongs to the metallo-beta-lactamase superfamily. Glyoxalase II family.</text>
</comment>
<feature type="compositionally biased region" description="Low complexity" evidence="5">
    <location>
        <begin position="51"/>
        <end position="88"/>
    </location>
</feature>
<proteinExistence type="inferred from homology"/>
<evidence type="ECO:0000256" key="4">
    <source>
        <dbReference type="ARBA" id="ARBA00022833"/>
    </source>
</evidence>
<dbReference type="InterPro" id="IPR047921">
    <property type="entry name" value="LACTB2-like_MBL-fold"/>
</dbReference>
<keyword evidence="4" id="KW-0862">Zinc</keyword>